<dbReference type="InterPro" id="IPR050863">
    <property type="entry name" value="CenT-Element_Derived"/>
</dbReference>
<evidence type="ECO:0000313" key="5">
    <source>
        <dbReference type="Proteomes" id="UP001148838"/>
    </source>
</evidence>
<sequence>MPRSKLGPEKKGIRQTWQPESTLNAIKAVREKTKTLNEAARCFNVPKATLFKRDVDPNILVKEKLGRKPILPEKIEEELVEYCLLMESKFYGLARNDIRRIAYQLAVRNGIRNNFNDDMAGRAWFDHFMNRHKHQLSIRKPEGTSLARAIGFNKESVAEYVKHCYLPDRIFNVDETGLKIVQSKLPHVIGLKGKKKQIGALTAAERGSLVTIIACMSAGGNFVPPMMIFPRTNWIDRLMKGAPPGAIGRCHPSGWV</sequence>
<dbReference type="InterPro" id="IPR006600">
    <property type="entry name" value="HTH_CenpB_DNA-bd_dom"/>
</dbReference>
<dbReference type="Pfam" id="PF03221">
    <property type="entry name" value="HTH_Tnp_Tc5"/>
    <property type="match status" value="1"/>
</dbReference>
<dbReference type="SUPFAM" id="SSF46689">
    <property type="entry name" value="Homeodomain-like"/>
    <property type="match status" value="1"/>
</dbReference>
<keyword evidence="2" id="KW-0238">DNA-binding</keyword>
<dbReference type="InterPro" id="IPR009057">
    <property type="entry name" value="Homeodomain-like_sf"/>
</dbReference>
<accession>A0ABQ8RVJ2</accession>
<keyword evidence="5" id="KW-1185">Reference proteome</keyword>
<feature type="domain" description="HTH CENPB-type" evidence="3">
    <location>
        <begin position="63"/>
        <end position="138"/>
    </location>
</feature>
<organism evidence="4 5">
    <name type="scientific">Periplaneta americana</name>
    <name type="common">American cockroach</name>
    <name type="synonym">Blatta americana</name>
    <dbReference type="NCBI Taxonomy" id="6978"/>
    <lineage>
        <taxon>Eukaryota</taxon>
        <taxon>Metazoa</taxon>
        <taxon>Ecdysozoa</taxon>
        <taxon>Arthropoda</taxon>
        <taxon>Hexapoda</taxon>
        <taxon>Insecta</taxon>
        <taxon>Pterygota</taxon>
        <taxon>Neoptera</taxon>
        <taxon>Polyneoptera</taxon>
        <taxon>Dictyoptera</taxon>
        <taxon>Blattodea</taxon>
        <taxon>Blattoidea</taxon>
        <taxon>Blattidae</taxon>
        <taxon>Blattinae</taxon>
        <taxon>Periplaneta</taxon>
    </lineage>
</organism>
<proteinExistence type="predicted"/>
<dbReference type="PANTHER" id="PTHR19303">
    <property type="entry name" value="TRANSPOSON"/>
    <property type="match status" value="1"/>
</dbReference>
<comment type="subcellular location">
    <subcellularLocation>
        <location evidence="1">Nucleus</location>
    </subcellularLocation>
</comment>
<dbReference type="PANTHER" id="PTHR19303:SF74">
    <property type="entry name" value="POGO TRANSPOSABLE ELEMENT WITH KRAB DOMAIN"/>
    <property type="match status" value="1"/>
</dbReference>
<evidence type="ECO:0000313" key="4">
    <source>
        <dbReference type="EMBL" id="KAJ4425741.1"/>
    </source>
</evidence>
<dbReference type="EMBL" id="JAJSOF020000042">
    <property type="protein sequence ID" value="KAJ4425741.1"/>
    <property type="molecule type" value="Genomic_DNA"/>
</dbReference>
<name>A0ABQ8RVJ2_PERAM</name>
<reference evidence="4 5" key="1">
    <citation type="journal article" date="2022" name="Allergy">
        <title>Genome assembly and annotation of Periplaneta americana reveal a comprehensive cockroach allergen profile.</title>
        <authorList>
            <person name="Wang L."/>
            <person name="Xiong Q."/>
            <person name="Saelim N."/>
            <person name="Wang L."/>
            <person name="Nong W."/>
            <person name="Wan A.T."/>
            <person name="Shi M."/>
            <person name="Liu X."/>
            <person name="Cao Q."/>
            <person name="Hui J.H.L."/>
            <person name="Sookrung N."/>
            <person name="Leung T.F."/>
            <person name="Tungtrongchitr A."/>
            <person name="Tsui S.K.W."/>
        </authorList>
    </citation>
    <scope>NUCLEOTIDE SEQUENCE [LARGE SCALE GENOMIC DNA]</scope>
    <source>
        <strain evidence="4">PWHHKU_190912</strain>
    </source>
</reference>
<gene>
    <name evidence="4" type="ORF">ANN_27937</name>
</gene>
<dbReference type="Proteomes" id="UP001148838">
    <property type="component" value="Unassembled WGS sequence"/>
</dbReference>
<comment type="caution">
    <text evidence="4">The sequence shown here is derived from an EMBL/GenBank/DDBJ whole genome shotgun (WGS) entry which is preliminary data.</text>
</comment>
<dbReference type="Gene3D" id="1.10.10.60">
    <property type="entry name" value="Homeodomain-like"/>
    <property type="match status" value="1"/>
</dbReference>
<protein>
    <recommendedName>
        <fullName evidence="3">HTH CENPB-type domain-containing protein</fullName>
    </recommendedName>
</protein>
<evidence type="ECO:0000256" key="1">
    <source>
        <dbReference type="ARBA" id="ARBA00004123"/>
    </source>
</evidence>
<evidence type="ECO:0000259" key="3">
    <source>
        <dbReference type="PROSITE" id="PS51253"/>
    </source>
</evidence>
<dbReference type="PROSITE" id="PS51253">
    <property type="entry name" value="HTH_CENPB"/>
    <property type="match status" value="1"/>
</dbReference>
<evidence type="ECO:0000256" key="2">
    <source>
        <dbReference type="ARBA" id="ARBA00023125"/>
    </source>
</evidence>